<sequence length="740" mass="86762">MRTIQLVKDLQYNKKYETINGQLNYDNYSYYLDKQDRILYEAEEVCELSDQGILIVENIVEGYKQLFIERKIIPTEAQLNFARTTAKILIGKLNNKRTVPVIPAPCGFGKSTITYVFLREVCKAMSNGLITEGLIIVTDKLSELKKTHSDLEKEIGFYKIEKTENGKELETSFTYVLEGWTDRSFEEGVCLNKKVKYYKNGMCSNEECSFYKDCKMSKQRTIQQFSPILLMTNARLETFGESINQYNYYIDKEGNKQSRTMIINDEKPKMINSIRVSIPLINDIEKELFTIPVKNESEQKEKIQLISKWDYIRSRIRDTINLYSTSYERFLVSNINDDEILLNDNDFMYLWNKLMKNRYKNELEHIHTVLTKGGMFCDSKNKNGIFISTISMKEIINEDYKTVIFDATALVDPDYSSVGVYEQIIKYIDIESVRTFENVTFNFYQAHKINKSTLRTKEYLTAACVKFIETIPKNVMTYVVTYNEVAPKMLKKLKEGNKILIKGNENEYWGNSNKVELVSYDDDTLFYFGNTKGSNKAKDCLQMVQIGWNTLPDYEYSIRYLCTNFSQERMDDIFQKCSKPEIAERFSKSLVHGEDYKFDNPNLYLLQKYSMVTDFIQEVFRTKLRNYNFNGKVEIHCFQSDSVLIGMVEQFFPKCNINILYNELSCFQEEKVTSRKNGDKATLLLNFVNNWEIGNQYTTKEICKATGLTTNDIDNLKRKNTFFKETFEKYKVKRGIFIKK</sequence>
<gene>
    <name evidence="2" type="ORF">SM124_01425</name>
</gene>
<protein>
    <recommendedName>
        <fullName evidence="4">Type III restriction enzyme, res subunit</fullName>
    </recommendedName>
</protein>
<evidence type="ECO:0000313" key="2">
    <source>
        <dbReference type="EMBL" id="MDZ5470398.1"/>
    </source>
</evidence>
<feature type="coiled-coil region" evidence="1">
    <location>
        <begin position="134"/>
        <end position="161"/>
    </location>
</feature>
<reference evidence="2 3" key="1">
    <citation type="submission" date="2023-11" db="EMBL/GenBank/DDBJ databases">
        <title>Bacillus jintuensis, isolated from a mudflat on the Beibu Gulf coast.</title>
        <authorList>
            <person name="Li M."/>
        </authorList>
    </citation>
    <scope>NUCLEOTIDE SEQUENCE [LARGE SCALE GENOMIC DNA]</scope>
    <source>
        <strain evidence="2 3">31A1R</strain>
    </source>
</reference>
<dbReference type="RefSeq" id="WP_322444701.1">
    <property type="nucleotide sequence ID" value="NZ_JAXOFX010000001.1"/>
</dbReference>
<evidence type="ECO:0008006" key="4">
    <source>
        <dbReference type="Google" id="ProtNLM"/>
    </source>
</evidence>
<dbReference type="EMBL" id="JAXOFX010000001">
    <property type="protein sequence ID" value="MDZ5470398.1"/>
    <property type="molecule type" value="Genomic_DNA"/>
</dbReference>
<evidence type="ECO:0000313" key="3">
    <source>
        <dbReference type="Proteomes" id="UP001290455"/>
    </source>
</evidence>
<keyword evidence="3" id="KW-1185">Reference proteome</keyword>
<accession>A0ABU5ITE4</accession>
<organism evidence="2 3">
    <name type="scientific">Robertmurraya mangrovi</name>
    <dbReference type="NCBI Taxonomy" id="3098077"/>
    <lineage>
        <taxon>Bacteria</taxon>
        <taxon>Bacillati</taxon>
        <taxon>Bacillota</taxon>
        <taxon>Bacilli</taxon>
        <taxon>Bacillales</taxon>
        <taxon>Bacillaceae</taxon>
        <taxon>Robertmurraya</taxon>
    </lineage>
</organism>
<dbReference type="Proteomes" id="UP001290455">
    <property type="component" value="Unassembled WGS sequence"/>
</dbReference>
<proteinExistence type="predicted"/>
<keyword evidence="1" id="KW-0175">Coiled coil</keyword>
<evidence type="ECO:0000256" key="1">
    <source>
        <dbReference type="SAM" id="Coils"/>
    </source>
</evidence>
<name>A0ABU5ITE4_9BACI</name>
<comment type="caution">
    <text evidence="2">The sequence shown here is derived from an EMBL/GenBank/DDBJ whole genome shotgun (WGS) entry which is preliminary data.</text>
</comment>